<dbReference type="GO" id="GO:0005654">
    <property type="term" value="C:nucleoplasm"/>
    <property type="evidence" value="ECO:0007669"/>
    <property type="project" value="TreeGrafter"/>
</dbReference>
<evidence type="ECO:0000256" key="2">
    <source>
        <dbReference type="ARBA" id="ARBA00022737"/>
    </source>
</evidence>
<feature type="region of interest" description="Disordered" evidence="6">
    <location>
        <begin position="637"/>
        <end position="776"/>
    </location>
</feature>
<feature type="domain" description="C3H1-type" evidence="7">
    <location>
        <begin position="59"/>
        <end position="86"/>
    </location>
</feature>
<keyword evidence="2" id="KW-0677">Repeat</keyword>
<comment type="caution">
    <text evidence="9">The sequence shown here is derived from an EMBL/GenBank/DDBJ whole genome shotgun (WGS) entry which is preliminary data.</text>
</comment>
<dbReference type="EMBL" id="JAHRHJ020003813">
    <property type="protein sequence ID" value="KAH9288169.1"/>
    <property type="molecule type" value="Genomic_DNA"/>
</dbReference>
<proteinExistence type="predicted"/>
<evidence type="ECO:0000256" key="1">
    <source>
        <dbReference type="ARBA" id="ARBA00022723"/>
    </source>
</evidence>
<keyword evidence="10" id="KW-1185">Reference proteome</keyword>
<feature type="compositionally biased region" description="Polar residues" evidence="6">
    <location>
        <begin position="238"/>
        <end position="250"/>
    </location>
</feature>
<dbReference type="InterPro" id="IPR036855">
    <property type="entry name" value="Znf_CCCH_sf"/>
</dbReference>
<dbReference type="InterPro" id="IPR000571">
    <property type="entry name" value="Znf_CCCH"/>
</dbReference>
<evidence type="ECO:0000256" key="6">
    <source>
        <dbReference type="SAM" id="MobiDB-lite"/>
    </source>
</evidence>
<keyword evidence="3 5" id="KW-0863">Zinc-finger</keyword>
<feature type="domain" description="C3H1-type" evidence="7">
    <location>
        <begin position="158"/>
        <end position="187"/>
    </location>
</feature>
<evidence type="ECO:0000256" key="3">
    <source>
        <dbReference type="ARBA" id="ARBA00022771"/>
    </source>
</evidence>
<dbReference type="SUPFAM" id="SSF90229">
    <property type="entry name" value="CCCH zinc finger"/>
    <property type="match status" value="1"/>
</dbReference>
<feature type="region of interest" description="Disordered" evidence="6">
    <location>
        <begin position="238"/>
        <end position="260"/>
    </location>
</feature>
<organism evidence="9 10">
    <name type="scientific">Taxus chinensis</name>
    <name type="common">Chinese yew</name>
    <name type="synonym">Taxus wallichiana var. chinensis</name>
    <dbReference type="NCBI Taxonomy" id="29808"/>
    <lineage>
        <taxon>Eukaryota</taxon>
        <taxon>Viridiplantae</taxon>
        <taxon>Streptophyta</taxon>
        <taxon>Embryophyta</taxon>
        <taxon>Tracheophyta</taxon>
        <taxon>Spermatophyta</taxon>
        <taxon>Pinopsida</taxon>
        <taxon>Pinidae</taxon>
        <taxon>Conifers II</taxon>
        <taxon>Cupressales</taxon>
        <taxon>Taxaceae</taxon>
        <taxon>Taxus</taxon>
    </lineage>
</organism>
<evidence type="ECO:0000313" key="9">
    <source>
        <dbReference type="EMBL" id="KAH9288169.1"/>
    </source>
</evidence>
<feature type="zinc finger region" description="C3H1-type" evidence="5">
    <location>
        <begin position="158"/>
        <end position="187"/>
    </location>
</feature>
<evidence type="ECO:0000256" key="5">
    <source>
        <dbReference type="PROSITE-ProRule" id="PRU00723"/>
    </source>
</evidence>
<dbReference type="InterPro" id="IPR045168">
    <property type="entry name" value="YTH_prot"/>
</dbReference>
<keyword evidence="1 5" id="KW-0479">Metal-binding</keyword>
<dbReference type="PROSITE" id="PS50103">
    <property type="entry name" value="ZF_C3H1"/>
    <property type="match status" value="3"/>
</dbReference>
<dbReference type="PANTHER" id="PTHR12357">
    <property type="entry name" value="YTH YT521-B HOMOLOGY DOMAIN-CONTAINING"/>
    <property type="match status" value="1"/>
</dbReference>
<dbReference type="Gene3D" id="4.10.1000.10">
    <property type="entry name" value="Zinc finger, CCCH-type"/>
    <property type="match status" value="1"/>
</dbReference>
<dbReference type="GO" id="GO:0003729">
    <property type="term" value="F:mRNA binding"/>
    <property type="evidence" value="ECO:0007669"/>
    <property type="project" value="TreeGrafter"/>
</dbReference>
<feature type="zinc finger region" description="C3H1-type" evidence="5">
    <location>
        <begin position="87"/>
        <end position="114"/>
    </location>
</feature>
<feature type="domain" description="YTH" evidence="8">
    <location>
        <begin position="303"/>
        <end position="438"/>
    </location>
</feature>
<name>A0AA38C1H1_TAXCH</name>
<dbReference type="GO" id="GO:1990247">
    <property type="term" value="F:N6-methyladenosine-containing RNA reader activity"/>
    <property type="evidence" value="ECO:0007669"/>
    <property type="project" value="TreeGrafter"/>
</dbReference>
<keyword evidence="4 5" id="KW-0862">Zinc</keyword>
<dbReference type="OMA" id="VGMAPFM"/>
<feature type="compositionally biased region" description="Basic residues" evidence="6">
    <location>
        <begin position="662"/>
        <end position="671"/>
    </location>
</feature>
<dbReference type="Gene3D" id="3.10.590.10">
    <property type="entry name" value="ph1033 like domains"/>
    <property type="match status" value="1"/>
</dbReference>
<dbReference type="AlphaFoldDB" id="A0AA38C1H1"/>
<dbReference type="Pfam" id="PF04146">
    <property type="entry name" value="YTH"/>
    <property type="match status" value="1"/>
</dbReference>
<evidence type="ECO:0000259" key="8">
    <source>
        <dbReference type="PROSITE" id="PS50882"/>
    </source>
</evidence>
<dbReference type="GO" id="GO:0000398">
    <property type="term" value="P:mRNA splicing, via spliceosome"/>
    <property type="evidence" value="ECO:0007669"/>
    <property type="project" value="TreeGrafter"/>
</dbReference>
<feature type="region of interest" description="Disordered" evidence="6">
    <location>
        <begin position="460"/>
        <end position="527"/>
    </location>
</feature>
<dbReference type="InterPro" id="IPR007275">
    <property type="entry name" value="YTH_domain"/>
</dbReference>
<dbReference type="FunFam" id="4.10.1000.10:FF:000017">
    <property type="entry name" value="Cleavage and polyadenylation specificity factor 30 kDa subunit"/>
    <property type="match status" value="1"/>
</dbReference>
<reference evidence="9 10" key="1">
    <citation type="journal article" date="2021" name="Nat. Plants">
        <title>The Taxus genome provides insights into paclitaxel biosynthesis.</title>
        <authorList>
            <person name="Xiong X."/>
            <person name="Gou J."/>
            <person name="Liao Q."/>
            <person name="Li Y."/>
            <person name="Zhou Q."/>
            <person name="Bi G."/>
            <person name="Li C."/>
            <person name="Du R."/>
            <person name="Wang X."/>
            <person name="Sun T."/>
            <person name="Guo L."/>
            <person name="Liang H."/>
            <person name="Lu P."/>
            <person name="Wu Y."/>
            <person name="Zhang Z."/>
            <person name="Ro D.K."/>
            <person name="Shang Y."/>
            <person name="Huang S."/>
            <person name="Yan J."/>
        </authorList>
    </citation>
    <scope>NUCLEOTIDE SEQUENCE [LARGE SCALE GENOMIC DNA]</scope>
    <source>
        <strain evidence="9">Ta-2019</strain>
    </source>
</reference>
<feature type="compositionally biased region" description="Basic residues" evidence="6">
    <location>
        <begin position="738"/>
        <end position="748"/>
    </location>
</feature>
<evidence type="ECO:0000259" key="7">
    <source>
        <dbReference type="PROSITE" id="PS50103"/>
    </source>
</evidence>
<dbReference type="CDD" id="cd21134">
    <property type="entry name" value="YTH"/>
    <property type="match status" value="1"/>
</dbReference>
<evidence type="ECO:0000313" key="10">
    <source>
        <dbReference type="Proteomes" id="UP000824469"/>
    </source>
</evidence>
<dbReference type="PROSITE" id="PS50882">
    <property type="entry name" value="YTH"/>
    <property type="match status" value="1"/>
</dbReference>
<feature type="domain" description="C3H1-type" evidence="7">
    <location>
        <begin position="87"/>
        <end position="114"/>
    </location>
</feature>
<feature type="zinc finger region" description="C3H1-type" evidence="5">
    <location>
        <begin position="59"/>
        <end position="86"/>
    </location>
</feature>
<accession>A0AA38C1H1</accession>
<protein>
    <submittedName>
        <fullName evidence="9">Uncharacterized protein</fullName>
    </submittedName>
</protein>
<dbReference type="GO" id="GO:0048024">
    <property type="term" value="P:regulation of mRNA splicing, via spliceosome"/>
    <property type="evidence" value="ECO:0007669"/>
    <property type="project" value="TreeGrafter"/>
</dbReference>
<dbReference type="SMR" id="A0AA38C1H1"/>
<evidence type="ECO:0000256" key="4">
    <source>
        <dbReference type="ARBA" id="ARBA00022833"/>
    </source>
</evidence>
<dbReference type="PANTHER" id="PTHR12357:SF119">
    <property type="entry name" value="30-KDA CLEAVAGE AND POLYADENYLATION SPECIFICITY FACTOR 30"/>
    <property type="match status" value="1"/>
</dbReference>
<gene>
    <name evidence="9" type="ORF">KI387_032286</name>
</gene>
<feature type="compositionally biased region" description="Acidic residues" evidence="6">
    <location>
        <begin position="480"/>
        <end position="495"/>
    </location>
</feature>
<dbReference type="SMART" id="SM00356">
    <property type="entry name" value="ZnF_C3H1"/>
    <property type="match status" value="3"/>
</dbReference>
<dbReference type="Proteomes" id="UP000824469">
    <property type="component" value="Unassembled WGS sequence"/>
</dbReference>
<sequence>MEDPEGGLSFDFEGGLETGPISSNPPVLGNSLNTNDINVGAPTILAPAVSRPAAQSGRSFRQTVCRHWLRSLCMKGDSCGFLHQYDKSRMPVCRFFARYGECREQDCVYKHSNDEIKECNMYIPAGPGYRKPYPGLTRGVSVPVSVPESVFVLLSEFMARIFLCLQLWYKHGFCPNGPDCRYRHQKMPGPPPAVEEVFQKLQQWATVTNGPYPNRYPQHRQNNYHHQAEKMNLQQPTPIASQRLPGNSPSGDDHKNQLQQRTQRLPQYQTIQSQGQPVNPTANGFPSQPNVVSTALPLPQGLSRYFVVKSSNKENLELSVQGGMWATQRNNEAKLNEAFDSCDNVILIFSINRTRHFQGCAKMTSKIGGFVGGGGWKHAHGSAHYGRNFSLKWLKLCELSFHKTRHLRNPYNENLPVKISRDCQELEASIGEQLASLLYLEPDSELMAIACDVESKREEEKAQGVNAIHRNEDPNIVPFEDNDDDQDDDESDEEESSSHSLGTSQGRGRGRGMMWPPHGPMTRAGRGLAGSNPMGFYPVMIGDGYGFDRFGMGASEGFAMPDMFNAPAGPGQGFTPYSHAGPRFGGSEYGAGSNPGMIFHGRAPQPNGIFPHGGARMMAPGPNGMIGGAGRLHFMGGSGVVGNSNRPSGIPFRPPQGGNSGRGRRDHRRRRNENNTSTDRLQLGMDQRANGKSQQTRPIGEASEAEPSRHQQHNGFRINSYAVTNDDDSESEDEAPRRSRHGEGKKKRRDWDGEEEDQADHWELPFTGVEPEENGY</sequence>
<dbReference type="GO" id="GO:0008270">
    <property type="term" value="F:zinc ion binding"/>
    <property type="evidence" value="ECO:0007669"/>
    <property type="project" value="UniProtKB-KW"/>
</dbReference>